<gene>
    <name evidence="3" type="ORF">J2S64_001196</name>
</gene>
<dbReference type="RefSeq" id="WP_310289001.1">
    <property type="nucleotide sequence ID" value="NZ_BAAAWO010000001.1"/>
</dbReference>
<protein>
    <submittedName>
        <fullName evidence="3">Glycosyltransferase involved in cell wall biosynthesis</fullName>
    </submittedName>
</protein>
<sequence length="268" mass="28507">MRGLQGGASVSLVVPTFNEELNVGHVLEALPPGIDEFILVDGGSTDGTVGVARDVIPDIVVIQQARRGKGNALVAGFASASCERIVAIDADGSMDPAEIAAFLSAMDDGAEYVRGSRFLPGGGSTDITRLRTLGNHFLNGIANAFFRTAYTDLCYGFNAMTKESVEAFDFPDPFNSSLGHVWGDGFEIETMMSIRAVKAGLKIAEVPSFEADRLNGESNLNTFRDGGRCLRTLIVERMSVARSAGAPDSFWNARTAGNTLHRRGLGQA</sequence>
<dbReference type="SUPFAM" id="SSF53448">
    <property type="entry name" value="Nucleotide-diphospho-sugar transferases"/>
    <property type="match status" value="1"/>
</dbReference>
<dbReference type="InterPro" id="IPR050256">
    <property type="entry name" value="Glycosyltransferase_2"/>
</dbReference>
<reference evidence="3 4" key="1">
    <citation type="submission" date="2023-07" db="EMBL/GenBank/DDBJ databases">
        <title>Sequencing the genomes of 1000 actinobacteria strains.</title>
        <authorList>
            <person name="Klenk H.-P."/>
        </authorList>
    </citation>
    <scope>NUCLEOTIDE SEQUENCE [LARGE SCALE GENOMIC DNA]</scope>
    <source>
        <strain evidence="3 4">DSM 20167</strain>
    </source>
</reference>
<keyword evidence="4" id="KW-1185">Reference proteome</keyword>
<dbReference type="EMBL" id="JAVDYI010000001">
    <property type="protein sequence ID" value="MDR7357505.1"/>
    <property type="molecule type" value="Genomic_DNA"/>
</dbReference>
<dbReference type="Pfam" id="PF00535">
    <property type="entry name" value="Glycos_transf_2"/>
    <property type="match status" value="1"/>
</dbReference>
<dbReference type="PANTHER" id="PTHR48090:SF7">
    <property type="entry name" value="RFBJ PROTEIN"/>
    <property type="match status" value="1"/>
</dbReference>
<organism evidence="3 4">
    <name type="scientific">Paeniglutamicibacter sulfureus</name>
    <dbReference type="NCBI Taxonomy" id="43666"/>
    <lineage>
        <taxon>Bacteria</taxon>
        <taxon>Bacillati</taxon>
        <taxon>Actinomycetota</taxon>
        <taxon>Actinomycetes</taxon>
        <taxon>Micrococcales</taxon>
        <taxon>Micrococcaceae</taxon>
        <taxon>Paeniglutamicibacter</taxon>
    </lineage>
</organism>
<accession>A0ABU2BFW8</accession>
<evidence type="ECO:0000256" key="1">
    <source>
        <dbReference type="ARBA" id="ARBA00006739"/>
    </source>
</evidence>
<dbReference type="PANTHER" id="PTHR48090">
    <property type="entry name" value="UNDECAPRENYL-PHOSPHATE 4-DEOXY-4-FORMAMIDO-L-ARABINOSE TRANSFERASE-RELATED"/>
    <property type="match status" value="1"/>
</dbReference>
<proteinExistence type="inferred from homology"/>
<comment type="similarity">
    <text evidence="1">Belongs to the glycosyltransferase 2 family.</text>
</comment>
<evidence type="ECO:0000259" key="2">
    <source>
        <dbReference type="Pfam" id="PF00535"/>
    </source>
</evidence>
<dbReference type="Proteomes" id="UP001183817">
    <property type="component" value="Unassembled WGS sequence"/>
</dbReference>
<dbReference type="Gene3D" id="3.90.550.10">
    <property type="entry name" value="Spore Coat Polysaccharide Biosynthesis Protein SpsA, Chain A"/>
    <property type="match status" value="1"/>
</dbReference>
<dbReference type="InterPro" id="IPR001173">
    <property type="entry name" value="Glyco_trans_2-like"/>
</dbReference>
<evidence type="ECO:0000313" key="3">
    <source>
        <dbReference type="EMBL" id="MDR7357505.1"/>
    </source>
</evidence>
<comment type="caution">
    <text evidence="3">The sequence shown here is derived from an EMBL/GenBank/DDBJ whole genome shotgun (WGS) entry which is preliminary data.</text>
</comment>
<dbReference type="CDD" id="cd04179">
    <property type="entry name" value="DPM_DPG-synthase_like"/>
    <property type="match status" value="1"/>
</dbReference>
<dbReference type="InterPro" id="IPR029044">
    <property type="entry name" value="Nucleotide-diphossugar_trans"/>
</dbReference>
<feature type="domain" description="Glycosyltransferase 2-like" evidence="2">
    <location>
        <begin position="11"/>
        <end position="164"/>
    </location>
</feature>
<name>A0ABU2BFW8_9MICC</name>
<evidence type="ECO:0000313" key="4">
    <source>
        <dbReference type="Proteomes" id="UP001183817"/>
    </source>
</evidence>